<proteinExistence type="predicted"/>
<evidence type="ECO:0000313" key="3">
    <source>
        <dbReference type="Proteomes" id="UP000095149"/>
    </source>
</evidence>
<accession>A0A1E3JEM8</accession>
<gene>
    <name evidence="2" type="ORF">I350_07445</name>
</gene>
<dbReference type="AlphaFoldDB" id="A0A1E3JEM8"/>
<comment type="caution">
    <text evidence="2">The sequence shown here is derived from an EMBL/GenBank/DDBJ whole genome shotgun (WGS) entry which is preliminary data.</text>
</comment>
<feature type="region of interest" description="Disordered" evidence="1">
    <location>
        <begin position="159"/>
        <end position="191"/>
    </location>
</feature>
<sequence length="264" mass="29181">MYPTRSAPTPPRADRGELREALPAGHPFANPFPYDTPNHYSCSTSSLSSSAYTRSASSPVSTPSRRAPQSPTARLAQPLSPARSASPPSVSTTSGRRRVDEFGRGRSMTNPAPPPAPVYATLPTELSLFEARPRQTLLQDVENILGKRMHFPFLARYSSSSCTSSSSSSAKKEKKAKKEAGKEKRTRRRLTKERPYDDNWAIWAGMDQFMDSQVVVAEEQKSRRGVRGGELDLDMHDDSPRTRLRDVALVGLSLAVRVPHWPAF</sequence>
<feature type="compositionally biased region" description="Low complexity" evidence="1">
    <location>
        <begin position="41"/>
        <end position="61"/>
    </location>
</feature>
<organism evidence="2 3">
    <name type="scientific">Cryptococcus amylolentus CBS 6273</name>
    <dbReference type="NCBI Taxonomy" id="1296118"/>
    <lineage>
        <taxon>Eukaryota</taxon>
        <taxon>Fungi</taxon>
        <taxon>Dikarya</taxon>
        <taxon>Basidiomycota</taxon>
        <taxon>Agaricomycotina</taxon>
        <taxon>Tremellomycetes</taxon>
        <taxon>Tremellales</taxon>
        <taxon>Cryptococcaceae</taxon>
        <taxon>Cryptococcus</taxon>
    </lineage>
</organism>
<feature type="compositionally biased region" description="Low complexity" evidence="1">
    <location>
        <begin position="78"/>
        <end position="94"/>
    </location>
</feature>
<evidence type="ECO:0000313" key="2">
    <source>
        <dbReference type="EMBL" id="ODN99282.1"/>
    </source>
</evidence>
<evidence type="ECO:0000256" key="1">
    <source>
        <dbReference type="SAM" id="MobiDB-lite"/>
    </source>
</evidence>
<feature type="compositionally biased region" description="Polar residues" evidence="1">
    <location>
        <begin position="62"/>
        <end position="72"/>
    </location>
</feature>
<reference evidence="2 3" key="1">
    <citation type="submission" date="2016-06" db="EMBL/GenBank/DDBJ databases">
        <title>Evolution of pathogenesis and genome organization in the Tremellales.</title>
        <authorList>
            <person name="Cuomo C."/>
            <person name="Litvintseva A."/>
            <person name="Heitman J."/>
            <person name="Chen Y."/>
            <person name="Sun S."/>
            <person name="Springer D."/>
            <person name="Dromer F."/>
            <person name="Young S."/>
            <person name="Zeng Q."/>
            <person name="Chapman S."/>
            <person name="Gujja S."/>
            <person name="Saif S."/>
            <person name="Birren B."/>
        </authorList>
    </citation>
    <scope>NUCLEOTIDE SEQUENCE [LARGE SCALE GENOMIC DNA]</scope>
    <source>
        <strain evidence="2 3">CBS 6273</strain>
    </source>
</reference>
<protein>
    <submittedName>
        <fullName evidence="2">Uncharacterized protein</fullName>
    </submittedName>
</protein>
<dbReference type="OrthoDB" id="2575738at2759"/>
<feature type="compositionally biased region" description="Low complexity" evidence="1">
    <location>
        <begin position="159"/>
        <end position="169"/>
    </location>
</feature>
<dbReference type="Proteomes" id="UP000095149">
    <property type="component" value="Unassembled WGS sequence"/>
</dbReference>
<dbReference type="EMBL" id="MEKH01000012">
    <property type="protein sequence ID" value="ODN99282.1"/>
    <property type="molecule type" value="Genomic_DNA"/>
</dbReference>
<feature type="region of interest" description="Disordered" evidence="1">
    <location>
        <begin position="1"/>
        <end position="119"/>
    </location>
</feature>
<name>A0A1E3JEM8_9TREE</name>